<dbReference type="InterPro" id="IPR035903">
    <property type="entry name" value="HesB-like_dom_sf"/>
</dbReference>
<feature type="domain" description="Core" evidence="2">
    <location>
        <begin position="13"/>
        <end position="113"/>
    </location>
</feature>
<evidence type="ECO:0000313" key="4">
    <source>
        <dbReference type="EMBL" id="SFM30574.1"/>
    </source>
</evidence>
<reference evidence="5 8" key="2">
    <citation type="submission" date="2019-04" db="EMBL/GenBank/DDBJ databases">
        <title>Crypto-aerobic microbial life in anoxic (sulfidic) marine sediments.</title>
        <authorList>
            <person name="Bhattacharya S."/>
            <person name="Roy C."/>
            <person name="Mondal N."/>
            <person name="Sarkar J."/>
            <person name="Mandal S."/>
            <person name="Rameez M.J."/>
            <person name="Ghosh W."/>
        </authorList>
    </citation>
    <scope>NUCLEOTIDE SEQUENCE [LARGE SCALE GENOMIC DNA]</scope>
    <source>
        <strain evidence="5 8">SBBB</strain>
    </source>
</reference>
<dbReference type="NCBIfam" id="TIGR00049">
    <property type="entry name" value="iron-sulfur cluster assembly accessory protein"/>
    <property type="match status" value="1"/>
</dbReference>
<dbReference type="STRING" id="653930.SAMN05216589_3131"/>
<accession>A0A031MJH7</accession>
<evidence type="ECO:0000313" key="7">
    <source>
        <dbReference type="Proteomes" id="UP000186904"/>
    </source>
</evidence>
<dbReference type="EMBL" id="FOGN01000007">
    <property type="protein sequence ID" value="SES30700.1"/>
    <property type="molecule type" value="Genomic_DNA"/>
</dbReference>
<dbReference type="Proteomes" id="UP000186599">
    <property type="component" value="Unassembled WGS sequence"/>
</dbReference>
<dbReference type="AlphaFoldDB" id="A0A031MJH7"/>
<evidence type="ECO:0000313" key="3">
    <source>
        <dbReference type="EMBL" id="SES30700.1"/>
    </source>
</evidence>
<dbReference type="OrthoDB" id="9801228at2"/>
<keyword evidence="6" id="KW-1185">Reference proteome</keyword>
<dbReference type="GO" id="GO:0051537">
    <property type="term" value="F:2 iron, 2 sulfur cluster binding"/>
    <property type="evidence" value="ECO:0007669"/>
    <property type="project" value="TreeGrafter"/>
</dbReference>
<dbReference type="GO" id="GO:0005829">
    <property type="term" value="C:cytosol"/>
    <property type="evidence" value="ECO:0007669"/>
    <property type="project" value="TreeGrafter"/>
</dbReference>
<reference evidence="6 7" key="1">
    <citation type="submission" date="2016-10" db="EMBL/GenBank/DDBJ databases">
        <authorList>
            <person name="de Groot N.N."/>
        </authorList>
    </citation>
    <scope>NUCLEOTIDE SEQUENCE [LARGE SCALE GENOMIC DNA]</scope>
    <source>
        <strain evidence="4 6">CGMCC 1.9095</strain>
        <strain evidence="3 7">DSM 22558</strain>
    </source>
</reference>
<evidence type="ECO:0000313" key="5">
    <source>
        <dbReference type="EMBL" id="TKA91425.1"/>
    </source>
</evidence>
<dbReference type="InterPro" id="IPR016092">
    <property type="entry name" value="ATAP"/>
</dbReference>
<comment type="similarity">
    <text evidence="1">Belongs to the HesB/IscA family.</text>
</comment>
<evidence type="ECO:0000259" key="2">
    <source>
        <dbReference type="Pfam" id="PF01521"/>
    </source>
</evidence>
<dbReference type="PANTHER" id="PTHR10072">
    <property type="entry name" value="IRON-SULFUR CLUSTER ASSEMBLY PROTEIN"/>
    <property type="match status" value="1"/>
</dbReference>
<proteinExistence type="inferred from homology"/>
<dbReference type="GO" id="GO:0016226">
    <property type="term" value="P:iron-sulfur cluster assembly"/>
    <property type="evidence" value="ECO:0007669"/>
    <property type="project" value="InterPro"/>
</dbReference>
<evidence type="ECO:0000256" key="1">
    <source>
        <dbReference type="ARBA" id="ARBA00006718"/>
    </source>
</evidence>
<protein>
    <submittedName>
        <fullName evidence="3">Fe-S cluster assembly protein SufA</fullName>
    </submittedName>
    <submittedName>
        <fullName evidence="5">Iron-sulfur cluster assembly accessory protein</fullName>
    </submittedName>
</protein>
<dbReference type="InterPro" id="IPR050322">
    <property type="entry name" value="Fe-S_cluster_asmbl/transfer"/>
</dbReference>
<name>A0A031MJH7_9GAMM</name>
<dbReference type="RefSeq" id="WP_036989771.1">
    <property type="nucleotide sequence ID" value="NZ_FOGN01000007.1"/>
</dbReference>
<evidence type="ECO:0000313" key="8">
    <source>
        <dbReference type="Proteomes" id="UP000305198"/>
    </source>
</evidence>
<dbReference type="EMBL" id="SWAV01000003">
    <property type="protein sequence ID" value="TKA91425.1"/>
    <property type="molecule type" value="Genomic_DNA"/>
</dbReference>
<dbReference type="PANTHER" id="PTHR10072:SF47">
    <property type="entry name" value="PROTEIN SUFA"/>
    <property type="match status" value="1"/>
</dbReference>
<evidence type="ECO:0000313" key="6">
    <source>
        <dbReference type="Proteomes" id="UP000186599"/>
    </source>
</evidence>
<dbReference type="InterPro" id="IPR000361">
    <property type="entry name" value="ATAP_core_dom"/>
</dbReference>
<dbReference type="Proteomes" id="UP000186904">
    <property type="component" value="Unassembled WGS sequence"/>
</dbReference>
<dbReference type="Gene3D" id="2.60.300.12">
    <property type="entry name" value="HesB-like domain"/>
    <property type="match status" value="1"/>
</dbReference>
<organism evidence="5 8">
    <name type="scientific">Halopseudomonas bauzanensis</name>
    <dbReference type="NCBI Taxonomy" id="653930"/>
    <lineage>
        <taxon>Bacteria</taxon>
        <taxon>Pseudomonadati</taxon>
        <taxon>Pseudomonadota</taxon>
        <taxon>Gammaproteobacteria</taxon>
        <taxon>Pseudomonadales</taxon>
        <taxon>Pseudomonadaceae</taxon>
        <taxon>Halopseudomonas</taxon>
    </lineage>
</organism>
<dbReference type="SUPFAM" id="SSF89360">
    <property type="entry name" value="HesB-like domain"/>
    <property type="match status" value="1"/>
</dbReference>
<sequence>MSVESFDPTSQAVSVSPAALEHFRRQLTSQPGKAVRVSIKKSGCTGFMYVIDMVEQGAEDDLHYQLDDQVELLVERESLAILSGTEIDMVKEGINRQIRFINPNVKDQCGCGESFSVS</sequence>
<dbReference type="Pfam" id="PF01521">
    <property type="entry name" value="Fe-S_biosyn"/>
    <property type="match status" value="1"/>
</dbReference>
<dbReference type="EMBL" id="FOUA01000007">
    <property type="protein sequence ID" value="SFM30574.1"/>
    <property type="molecule type" value="Genomic_DNA"/>
</dbReference>
<dbReference type="Proteomes" id="UP000305198">
    <property type="component" value="Unassembled WGS sequence"/>
</dbReference>
<gene>
    <name evidence="5" type="ORF">FA869_09960</name>
    <name evidence="4" type="ORF">SAMN04487855_3130</name>
    <name evidence="3" type="ORF">SAMN05216589_3131</name>
</gene>